<reference evidence="1" key="1">
    <citation type="submission" date="2022-11" db="EMBL/GenBank/DDBJ databases">
        <authorList>
            <person name="Petersen C."/>
        </authorList>
    </citation>
    <scope>NUCLEOTIDE SEQUENCE</scope>
    <source>
        <strain evidence="1">IBT 16849</strain>
    </source>
</reference>
<keyword evidence="2" id="KW-1185">Reference proteome</keyword>
<evidence type="ECO:0000313" key="1">
    <source>
        <dbReference type="EMBL" id="KAJ5185643.1"/>
    </source>
</evidence>
<sequence>MSSVGDTQGSWIPEEVVASVLPETPKLTMSMSPTEWCGIVLNGLSQTECLHHLIDPGVKRPKPSDSNYKRWHEWSTTVSRWLYSNMDKDVQSIIDNMSGRPESLLSD</sequence>
<dbReference type="Proteomes" id="UP001150879">
    <property type="component" value="Unassembled WGS sequence"/>
</dbReference>
<name>A0A9W9IWL2_9EURO</name>
<protein>
    <submittedName>
        <fullName evidence="1">Uncharacterized protein</fullName>
    </submittedName>
</protein>
<dbReference type="OrthoDB" id="4363924at2759"/>
<evidence type="ECO:0000313" key="2">
    <source>
        <dbReference type="Proteomes" id="UP001150879"/>
    </source>
</evidence>
<dbReference type="AlphaFoldDB" id="A0A9W9IWL2"/>
<dbReference type="EMBL" id="JAPQKP010000006">
    <property type="protein sequence ID" value="KAJ5185643.1"/>
    <property type="molecule type" value="Genomic_DNA"/>
</dbReference>
<organism evidence="1 2">
    <name type="scientific">Penicillium cf. griseofulvum</name>
    <dbReference type="NCBI Taxonomy" id="2972120"/>
    <lineage>
        <taxon>Eukaryota</taxon>
        <taxon>Fungi</taxon>
        <taxon>Dikarya</taxon>
        <taxon>Ascomycota</taxon>
        <taxon>Pezizomycotina</taxon>
        <taxon>Eurotiomycetes</taxon>
        <taxon>Eurotiomycetidae</taxon>
        <taxon>Eurotiales</taxon>
        <taxon>Aspergillaceae</taxon>
        <taxon>Penicillium</taxon>
    </lineage>
</organism>
<reference evidence="1" key="2">
    <citation type="journal article" date="2023" name="IMA Fungus">
        <title>Comparative genomic study of the Penicillium genus elucidates a diverse pangenome and 15 lateral gene transfer events.</title>
        <authorList>
            <person name="Petersen C."/>
            <person name="Sorensen T."/>
            <person name="Nielsen M.R."/>
            <person name="Sondergaard T.E."/>
            <person name="Sorensen J.L."/>
            <person name="Fitzpatrick D.A."/>
            <person name="Frisvad J.C."/>
            <person name="Nielsen K.L."/>
        </authorList>
    </citation>
    <scope>NUCLEOTIDE SEQUENCE</scope>
    <source>
        <strain evidence="1">IBT 16849</strain>
    </source>
</reference>
<gene>
    <name evidence="1" type="ORF">N7472_010483</name>
</gene>
<comment type="caution">
    <text evidence="1">The sequence shown here is derived from an EMBL/GenBank/DDBJ whole genome shotgun (WGS) entry which is preliminary data.</text>
</comment>
<proteinExistence type="predicted"/>
<accession>A0A9W9IWL2</accession>